<dbReference type="GO" id="GO:0043138">
    <property type="term" value="F:3'-5' DNA helicase activity"/>
    <property type="evidence" value="ECO:0007669"/>
    <property type="project" value="UniProtKB-EC"/>
</dbReference>
<dbReference type="SUPFAM" id="SSF52540">
    <property type="entry name" value="P-loop containing nucleoside triphosphate hydrolases"/>
    <property type="match status" value="2"/>
</dbReference>
<proteinExistence type="inferred from homology"/>
<dbReference type="PROSITE" id="PS51194">
    <property type="entry name" value="HELICASE_CTER"/>
    <property type="match status" value="1"/>
</dbReference>
<keyword evidence="5 12" id="KW-0378">Hydrolase</keyword>
<dbReference type="EMBL" id="SMGQ01000011">
    <property type="protein sequence ID" value="TCK98339.1"/>
    <property type="molecule type" value="Genomic_DNA"/>
</dbReference>
<dbReference type="InterPro" id="IPR014001">
    <property type="entry name" value="Helicase_ATP-bd"/>
</dbReference>
<dbReference type="InterPro" id="IPR041236">
    <property type="entry name" value="PriA_C"/>
</dbReference>
<dbReference type="NCBIfam" id="NF004066">
    <property type="entry name" value="PRK05580.1-3"/>
    <property type="match status" value="1"/>
</dbReference>
<dbReference type="HAMAP" id="MF_00983">
    <property type="entry name" value="PriA"/>
    <property type="match status" value="1"/>
</dbReference>
<dbReference type="FunFam" id="3.40.50.300:FF:000489">
    <property type="entry name" value="Primosome assembly protein PriA"/>
    <property type="match status" value="1"/>
</dbReference>
<dbReference type="CDD" id="cd18804">
    <property type="entry name" value="SF2_C_priA"/>
    <property type="match status" value="1"/>
</dbReference>
<comment type="similarity">
    <text evidence="12">Belongs to the helicase family. PriA subfamily.</text>
</comment>
<comment type="function">
    <text evidence="12">Initiates the restart of stalled replication forks, which reloads the replicative helicase on sites other than the origin of replication. Recognizes and binds to abandoned replication forks and remodels them to uncover a helicase loading site. Promotes assembly of the primosome at these replication forks.</text>
</comment>
<feature type="binding site" evidence="12">
    <location>
        <position position="491"/>
    </location>
    <ligand>
        <name>Zn(2+)</name>
        <dbReference type="ChEBI" id="CHEBI:29105"/>
        <label>1</label>
    </ligand>
</feature>
<evidence type="ECO:0000256" key="5">
    <source>
        <dbReference type="ARBA" id="ARBA00022801"/>
    </source>
</evidence>
<dbReference type="SMART" id="SM00490">
    <property type="entry name" value="HELICc"/>
    <property type="match status" value="1"/>
</dbReference>
<evidence type="ECO:0000256" key="6">
    <source>
        <dbReference type="ARBA" id="ARBA00022806"/>
    </source>
</evidence>
<dbReference type="NCBIfam" id="TIGR00595">
    <property type="entry name" value="priA"/>
    <property type="match status" value="1"/>
</dbReference>
<feature type="binding site" evidence="12">
    <location>
        <position position="449"/>
    </location>
    <ligand>
        <name>Zn(2+)</name>
        <dbReference type="ChEBI" id="CHEBI:29105"/>
        <label>1</label>
    </ligand>
</feature>
<evidence type="ECO:0000256" key="12">
    <source>
        <dbReference type="HAMAP-Rule" id="MF_00983"/>
    </source>
</evidence>
<dbReference type="Pfam" id="PF04851">
    <property type="entry name" value="ResIII"/>
    <property type="match status" value="1"/>
</dbReference>
<evidence type="ECO:0000256" key="2">
    <source>
        <dbReference type="ARBA" id="ARBA00022705"/>
    </source>
</evidence>
<reference evidence="15 16" key="1">
    <citation type="submission" date="2019-03" db="EMBL/GenBank/DDBJ databases">
        <title>Genomic Encyclopedia of Type Strains, Phase IV (KMG-IV): sequencing the most valuable type-strain genomes for metagenomic binning, comparative biology and taxonomic classification.</title>
        <authorList>
            <person name="Goeker M."/>
        </authorList>
    </citation>
    <scope>NUCLEOTIDE SEQUENCE [LARGE SCALE GENOMIC DNA]</scope>
    <source>
        <strain evidence="15 16">DSM 24176</strain>
    </source>
</reference>
<dbReference type="CDD" id="cd17929">
    <property type="entry name" value="DEXHc_priA"/>
    <property type="match status" value="1"/>
</dbReference>
<keyword evidence="16" id="KW-1185">Reference proteome</keyword>
<feature type="binding site" evidence="12">
    <location>
        <position position="458"/>
    </location>
    <ligand>
        <name>Zn(2+)</name>
        <dbReference type="ChEBI" id="CHEBI:29105"/>
        <label>2</label>
    </ligand>
</feature>
<evidence type="ECO:0000256" key="3">
    <source>
        <dbReference type="ARBA" id="ARBA00022723"/>
    </source>
</evidence>
<comment type="subunit">
    <text evidence="12">Component of the replication restart primosome.</text>
</comment>
<evidence type="ECO:0000256" key="7">
    <source>
        <dbReference type="ARBA" id="ARBA00022833"/>
    </source>
</evidence>
<comment type="catalytic activity">
    <reaction evidence="11 12">
        <text>ATP + H2O = ADP + phosphate + H(+)</text>
        <dbReference type="Rhea" id="RHEA:13065"/>
        <dbReference type="ChEBI" id="CHEBI:15377"/>
        <dbReference type="ChEBI" id="CHEBI:15378"/>
        <dbReference type="ChEBI" id="CHEBI:30616"/>
        <dbReference type="ChEBI" id="CHEBI:43474"/>
        <dbReference type="ChEBI" id="CHEBI:456216"/>
        <dbReference type="EC" id="5.6.2.4"/>
    </reaction>
</comment>
<keyword evidence="4 12" id="KW-0547">Nucleotide-binding</keyword>
<dbReference type="EC" id="5.6.2.4" evidence="12"/>
<dbReference type="OrthoDB" id="9759544at2"/>
<comment type="caution">
    <text evidence="15">The sequence shown here is derived from an EMBL/GenBank/DDBJ whole genome shotgun (WGS) entry which is preliminary data.</text>
</comment>
<keyword evidence="2 12" id="KW-0235">DNA replication</keyword>
<dbReference type="Gene3D" id="3.40.50.300">
    <property type="entry name" value="P-loop containing nucleotide triphosphate hydrolases"/>
    <property type="match status" value="2"/>
</dbReference>
<keyword evidence="3 12" id="KW-0479">Metal-binding</keyword>
<dbReference type="AlphaFoldDB" id="A0A4R1N5R5"/>
<dbReference type="GO" id="GO:1990077">
    <property type="term" value="C:primosome complex"/>
    <property type="evidence" value="ECO:0007669"/>
    <property type="project" value="UniProtKB-UniRule"/>
</dbReference>
<evidence type="ECO:0000256" key="8">
    <source>
        <dbReference type="ARBA" id="ARBA00022840"/>
    </source>
</evidence>
<dbReference type="Pfam" id="PF00271">
    <property type="entry name" value="Helicase_C"/>
    <property type="match status" value="1"/>
</dbReference>
<dbReference type="GO" id="GO:0006270">
    <property type="term" value="P:DNA replication initiation"/>
    <property type="evidence" value="ECO:0007669"/>
    <property type="project" value="TreeGrafter"/>
</dbReference>
<feature type="binding site" evidence="12">
    <location>
        <position position="461"/>
    </location>
    <ligand>
        <name>Zn(2+)</name>
        <dbReference type="ChEBI" id="CHEBI:29105"/>
        <label>2</label>
    </ligand>
</feature>
<name>A0A4R1N5R5_9FIRM</name>
<keyword evidence="9 12" id="KW-0238">DNA-binding</keyword>
<dbReference type="PANTHER" id="PTHR30580">
    <property type="entry name" value="PRIMOSOMAL PROTEIN N"/>
    <property type="match status" value="1"/>
</dbReference>
<comment type="catalytic activity">
    <reaction evidence="12">
        <text>Couples ATP hydrolysis with the unwinding of duplex DNA by translocating in the 3'-5' direction.</text>
        <dbReference type="EC" id="5.6.2.4"/>
    </reaction>
</comment>
<dbReference type="GO" id="GO:0006302">
    <property type="term" value="P:double-strand break repair"/>
    <property type="evidence" value="ECO:0007669"/>
    <property type="project" value="InterPro"/>
</dbReference>
<dbReference type="PANTHER" id="PTHR30580:SF0">
    <property type="entry name" value="PRIMOSOMAL PROTEIN N"/>
    <property type="match status" value="1"/>
</dbReference>
<dbReference type="Pfam" id="PF18319">
    <property type="entry name" value="Zn_ribbon_PriA"/>
    <property type="match status" value="1"/>
</dbReference>
<keyword evidence="7 12" id="KW-0862">Zinc</keyword>
<gene>
    <name evidence="12" type="primary">priA</name>
    <name evidence="15" type="ORF">EDC19_0759</name>
</gene>
<feature type="binding site" evidence="12">
    <location>
        <position position="452"/>
    </location>
    <ligand>
        <name>Zn(2+)</name>
        <dbReference type="ChEBI" id="CHEBI:29105"/>
        <label>1</label>
    </ligand>
</feature>
<dbReference type="Gene3D" id="3.40.1440.60">
    <property type="entry name" value="PriA, 3(prime) DNA-binding domain"/>
    <property type="match status" value="1"/>
</dbReference>
<feature type="binding site" evidence="12">
    <location>
        <position position="478"/>
    </location>
    <ligand>
        <name>Zn(2+)</name>
        <dbReference type="ChEBI" id="CHEBI:29105"/>
        <label>2</label>
    </ligand>
</feature>
<dbReference type="GO" id="GO:0008270">
    <property type="term" value="F:zinc ion binding"/>
    <property type="evidence" value="ECO:0007669"/>
    <property type="project" value="UniProtKB-UniRule"/>
</dbReference>
<comment type="cofactor">
    <cofactor evidence="12">
        <name>Zn(2+)</name>
        <dbReference type="ChEBI" id="CHEBI:29105"/>
    </cofactor>
    <text evidence="12">Binds 2 zinc ions per subunit.</text>
</comment>
<keyword evidence="6 12" id="KW-0347">Helicase</keyword>
<evidence type="ECO:0000256" key="10">
    <source>
        <dbReference type="ARBA" id="ARBA00023235"/>
    </source>
</evidence>
<dbReference type="InterPro" id="IPR042115">
    <property type="entry name" value="PriA_3primeBD_sf"/>
</dbReference>
<accession>A0A4R1N5R5</accession>
<evidence type="ECO:0000259" key="14">
    <source>
        <dbReference type="PROSITE" id="PS51194"/>
    </source>
</evidence>
<dbReference type="RefSeq" id="WP_132280728.1">
    <property type="nucleotide sequence ID" value="NZ_SMGQ01000011.1"/>
</dbReference>
<feature type="binding site" evidence="12">
    <location>
        <position position="488"/>
    </location>
    <ligand>
        <name>Zn(2+)</name>
        <dbReference type="ChEBI" id="CHEBI:29105"/>
        <label>1</label>
    </ligand>
</feature>
<protein>
    <recommendedName>
        <fullName evidence="12">Replication restart protein PriA</fullName>
    </recommendedName>
    <alternativeName>
        <fullName evidence="12">ATP-dependent DNA helicase PriA</fullName>
        <ecNumber evidence="12">5.6.2.4</ecNumber>
    </alternativeName>
    <alternativeName>
        <fullName evidence="12">DNA 3'-5' helicase PriA</fullName>
    </alternativeName>
</protein>
<dbReference type="Proteomes" id="UP000294545">
    <property type="component" value="Unassembled WGS sequence"/>
</dbReference>
<sequence>MAQRFADIIVDVLHQDLNKTFQYIIPESIQDDIKIGSSVHIPFGKGNKNIRGFVINITNEPQIDPSKLKAIIQLSQKEVGIEEQLIQLAIWISKKYGSTLISALKTVLPIQQKVKHQNNKYINLRVSKEEASKKLIEYKNKKYVAMARLLEHLLENDVLEHKFVSNQLKISRQTIERLEQQEIIQTTTEKIYRKPHKFEKNNRLTVPTTQQNHIIDTVIENMQKNMQKTYLLHGITGSGKTEIYIRLIENVLKDHKQGIVLIPEISLTHQTVKRFYERFGSKVGVIHSRLSQGERYDQYIQAKNGEIQIMVGPRSALFAPFNNLGIIIIDEEHESTYKSDTTPKYHAREVAIKRAEMSKASVVLGSATPSIESYYNAMKGHYHLLEINERIENRPLPQVTIIDMREELEQGNKTMLSEQLHRSIEERLQKKEQIIIFINRRGYSRFVSCRQCGFVLKCNHCDVAYTYHNNHKLICHYCGDETVSPKVCPSCQSKYIKQFGIGTQQVEAYLNKTFPNSKILRMDMDTTTKKNSYEKILTGFYNQEADILIGTQMVAKGHDFPNVTLVGVLAADLSLYMNDFRANERTFSLLTQVAGRAGRAEKAGEVLVQTYSPDHYSIGYAQKQDYKGFYNEEIAFRELMGYPPFSNIMALLLVSKDEKEVIKQSYDLANTIKKVVDANDYDVIGPSPAFISKINNLYRQVIYIKSKEYNYLLRLKKYIDTHFKNNSQYNNTNIQFDYNPLFSY</sequence>
<evidence type="ECO:0000313" key="15">
    <source>
        <dbReference type="EMBL" id="TCK98339.1"/>
    </source>
</evidence>
<evidence type="ECO:0000256" key="1">
    <source>
        <dbReference type="ARBA" id="ARBA00022515"/>
    </source>
</evidence>
<feature type="domain" description="Helicase C-terminal" evidence="14">
    <location>
        <begin position="470"/>
        <end position="669"/>
    </location>
</feature>
<keyword evidence="1 12" id="KW-0639">Primosome</keyword>
<keyword evidence="8 12" id="KW-0067">ATP-binding</keyword>
<keyword evidence="10 12" id="KW-0413">Isomerase</keyword>
<dbReference type="GO" id="GO:0016887">
    <property type="term" value="F:ATP hydrolysis activity"/>
    <property type="evidence" value="ECO:0007669"/>
    <property type="project" value="RHEA"/>
</dbReference>
<dbReference type="InterPro" id="IPR005259">
    <property type="entry name" value="PriA"/>
</dbReference>
<dbReference type="InterPro" id="IPR040498">
    <property type="entry name" value="PriA_CRR"/>
</dbReference>
<dbReference type="PROSITE" id="PS51192">
    <property type="entry name" value="HELICASE_ATP_BIND_1"/>
    <property type="match status" value="1"/>
</dbReference>
<dbReference type="InterPro" id="IPR027417">
    <property type="entry name" value="P-loop_NTPase"/>
</dbReference>
<feature type="domain" description="Helicase ATP-binding" evidence="13">
    <location>
        <begin position="221"/>
        <end position="387"/>
    </location>
</feature>
<dbReference type="InterPro" id="IPR041222">
    <property type="entry name" value="PriA_3primeBD"/>
</dbReference>
<evidence type="ECO:0000313" key="16">
    <source>
        <dbReference type="Proteomes" id="UP000294545"/>
    </source>
</evidence>
<dbReference type="GO" id="GO:0003677">
    <property type="term" value="F:DNA binding"/>
    <property type="evidence" value="ECO:0007669"/>
    <property type="project" value="UniProtKB-UniRule"/>
</dbReference>
<evidence type="ECO:0000256" key="4">
    <source>
        <dbReference type="ARBA" id="ARBA00022741"/>
    </source>
</evidence>
<dbReference type="GO" id="GO:0006269">
    <property type="term" value="P:DNA replication, synthesis of primer"/>
    <property type="evidence" value="ECO:0007669"/>
    <property type="project" value="UniProtKB-KW"/>
</dbReference>
<organism evidence="15 16">
    <name type="scientific">Natranaerovirga hydrolytica</name>
    <dbReference type="NCBI Taxonomy" id="680378"/>
    <lineage>
        <taxon>Bacteria</taxon>
        <taxon>Bacillati</taxon>
        <taxon>Bacillota</taxon>
        <taxon>Clostridia</taxon>
        <taxon>Lachnospirales</taxon>
        <taxon>Natranaerovirgaceae</taxon>
        <taxon>Natranaerovirga</taxon>
    </lineage>
</organism>
<dbReference type="GO" id="GO:0006310">
    <property type="term" value="P:DNA recombination"/>
    <property type="evidence" value="ECO:0007669"/>
    <property type="project" value="InterPro"/>
</dbReference>
<evidence type="ECO:0000256" key="9">
    <source>
        <dbReference type="ARBA" id="ARBA00023125"/>
    </source>
</evidence>
<dbReference type="InterPro" id="IPR006935">
    <property type="entry name" value="Helicase/UvrB_N"/>
</dbReference>
<feature type="binding site" evidence="12">
    <location>
        <position position="475"/>
    </location>
    <ligand>
        <name>Zn(2+)</name>
        <dbReference type="ChEBI" id="CHEBI:29105"/>
        <label>2</label>
    </ligand>
</feature>
<dbReference type="Pfam" id="PF18074">
    <property type="entry name" value="PriA_C"/>
    <property type="match status" value="1"/>
</dbReference>
<evidence type="ECO:0000259" key="13">
    <source>
        <dbReference type="PROSITE" id="PS51192"/>
    </source>
</evidence>
<dbReference type="SMART" id="SM00487">
    <property type="entry name" value="DEXDc"/>
    <property type="match status" value="1"/>
</dbReference>
<dbReference type="Pfam" id="PF17764">
    <property type="entry name" value="PriA_3primeBD"/>
    <property type="match status" value="1"/>
</dbReference>
<dbReference type="InterPro" id="IPR001650">
    <property type="entry name" value="Helicase_C-like"/>
</dbReference>
<evidence type="ECO:0000256" key="11">
    <source>
        <dbReference type="ARBA" id="ARBA00048988"/>
    </source>
</evidence>
<dbReference type="GO" id="GO:0005524">
    <property type="term" value="F:ATP binding"/>
    <property type="evidence" value="ECO:0007669"/>
    <property type="project" value="UniProtKB-UniRule"/>
</dbReference>